<proteinExistence type="inferred from homology"/>
<dbReference type="Proteomes" id="UP000265566">
    <property type="component" value="Chromosome 8"/>
</dbReference>
<evidence type="ECO:0000256" key="1">
    <source>
        <dbReference type="ARBA" id="ARBA00001141"/>
    </source>
</evidence>
<keyword evidence="7 9" id="KW-0012">Acyltransferase</keyword>
<evidence type="ECO:0000256" key="5">
    <source>
        <dbReference type="ARBA" id="ARBA00013211"/>
    </source>
</evidence>
<dbReference type="GO" id="GO:0016024">
    <property type="term" value="P:CDP-diacylglycerol biosynthetic process"/>
    <property type="evidence" value="ECO:0007669"/>
    <property type="project" value="UniProtKB-UniPathway"/>
</dbReference>
<comment type="similarity">
    <text evidence="4">Belongs to the 1-acyl-sn-glycerol-3-phosphate acyltransferase family.</text>
</comment>
<evidence type="ECO:0000256" key="4">
    <source>
        <dbReference type="ARBA" id="ARBA00008655"/>
    </source>
</evidence>
<protein>
    <recommendedName>
        <fullName evidence="5">1-acylglycerol-3-phosphate O-acyltransferase</fullName>
        <ecNumber evidence="5">2.3.1.51</ecNumber>
    </recommendedName>
</protein>
<evidence type="ECO:0000256" key="6">
    <source>
        <dbReference type="ARBA" id="ARBA00022679"/>
    </source>
</evidence>
<gene>
    <name evidence="9" type="ORF">MtrunA17_Chr8g0388421</name>
</gene>
<reference evidence="9" key="1">
    <citation type="journal article" date="2018" name="Nat. Plants">
        <title>Whole-genome landscape of Medicago truncatula symbiotic genes.</title>
        <authorList>
            <person name="Pecrix Y."/>
            <person name="Gamas P."/>
            <person name="Carrere S."/>
        </authorList>
    </citation>
    <scope>NUCLEOTIDE SEQUENCE</scope>
    <source>
        <tissue evidence="9">Leaves</tissue>
    </source>
</reference>
<accession>A0A396GR15</accession>
<comment type="pathway">
    <text evidence="3">Lipid metabolism.</text>
</comment>
<sequence>MPVPKNVLVPRIKGFVKAVTHTRTFIPVIYDCTFIVSKSEPSPMLRILKGIPYTVKVQVKRHKMEELLETPDGIAQWCRDTCVAKGSVFSHQSGCFTGEI</sequence>
<organism evidence="9">
    <name type="scientific">Medicago truncatula</name>
    <name type="common">Barrel medic</name>
    <name type="synonym">Medicago tribuloides</name>
    <dbReference type="NCBI Taxonomy" id="3880"/>
    <lineage>
        <taxon>Eukaryota</taxon>
        <taxon>Viridiplantae</taxon>
        <taxon>Streptophyta</taxon>
        <taxon>Embryophyta</taxon>
        <taxon>Tracheophyta</taxon>
        <taxon>Spermatophyta</taxon>
        <taxon>Magnoliopsida</taxon>
        <taxon>eudicotyledons</taxon>
        <taxon>Gunneridae</taxon>
        <taxon>Pentapetalae</taxon>
        <taxon>rosids</taxon>
        <taxon>fabids</taxon>
        <taxon>Fabales</taxon>
        <taxon>Fabaceae</taxon>
        <taxon>Papilionoideae</taxon>
        <taxon>50 kb inversion clade</taxon>
        <taxon>NPAAA clade</taxon>
        <taxon>Hologalegina</taxon>
        <taxon>IRL clade</taxon>
        <taxon>Trifolieae</taxon>
        <taxon>Medicago</taxon>
    </lineage>
</organism>
<evidence type="ECO:0000256" key="2">
    <source>
        <dbReference type="ARBA" id="ARBA00004728"/>
    </source>
</evidence>
<keyword evidence="6 9" id="KW-0808">Transferase</keyword>
<dbReference type="UniPathway" id="UPA00557">
    <property type="reaction ID" value="UER00613"/>
</dbReference>
<name>A0A396GR15_MEDTR</name>
<evidence type="ECO:0000313" key="9">
    <source>
        <dbReference type="EMBL" id="RHN43490.1"/>
    </source>
</evidence>
<dbReference type="EMBL" id="PSQE01000008">
    <property type="protein sequence ID" value="RHN43490.1"/>
    <property type="molecule type" value="Genomic_DNA"/>
</dbReference>
<dbReference type="Gramene" id="rna50075">
    <property type="protein sequence ID" value="RHN43490.1"/>
    <property type="gene ID" value="gene50075"/>
</dbReference>
<evidence type="ECO:0000259" key="8">
    <source>
        <dbReference type="Pfam" id="PF16076"/>
    </source>
</evidence>
<evidence type="ECO:0000256" key="7">
    <source>
        <dbReference type="ARBA" id="ARBA00023315"/>
    </source>
</evidence>
<comment type="pathway">
    <text evidence="2">Phospholipid metabolism; CDP-diacylglycerol biosynthesis; CDP-diacylglycerol from sn-glycerol 3-phosphate: step 2/3.</text>
</comment>
<dbReference type="AlphaFoldDB" id="A0A396GR15"/>
<comment type="caution">
    <text evidence="9">The sequence shown here is derived from an EMBL/GenBank/DDBJ whole genome shotgun (WGS) entry which is preliminary data.</text>
</comment>
<evidence type="ECO:0000256" key="3">
    <source>
        <dbReference type="ARBA" id="ARBA00005189"/>
    </source>
</evidence>
<dbReference type="Pfam" id="PF16076">
    <property type="entry name" value="Acyltransf_C"/>
    <property type="match status" value="1"/>
</dbReference>
<feature type="domain" description="Acyltransferase C-terminal" evidence="8">
    <location>
        <begin position="46"/>
        <end position="90"/>
    </location>
</feature>
<comment type="catalytic activity">
    <reaction evidence="1">
        <text>a 1-acyl-sn-glycero-3-phosphate + an acyl-CoA = a 1,2-diacyl-sn-glycero-3-phosphate + CoA</text>
        <dbReference type="Rhea" id="RHEA:19709"/>
        <dbReference type="ChEBI" id="CHEBI:57287"/>
        <dbReference type="ChEBI" id="CHEBI:57970"/>
        <dbReference type="ChEBI" id="CHEBI:58342"/>
        <dbReference type="ChEBI" id="CHEBI:58608"/>
        <dbReference type="EC" id="2.3.1.51"/>
    </reaction>
</comment>
<dbReference type="PANTHER" id="PTHR10983:SF55">
    <property type="entry name" value="1-ACYL-SN-GLYCEROL-3-PHOSPHATE ACYLTRANSFERASE 3"/>
    <property type="match status" value="1"/>
</dbReference>
<dbReference type="EC" id="2.3.1.51" evidence="5"/>
<dbReference type="PANTHER" id="PTHR10983">
    <property type="entry name" value="1-ACYLGLYCEROL-3-PHOSPHATE ACYLTRANSFERASE-RELATED"/>
    <property type="match status" value="1"/>
</dbReference>
<dbReference type="GO" id="GO:0003841">
    <property type="term" value="F:1-acylglycerol-3-phosphate O-acyltransferase activity"/>
    <property type="evidence" value="ECO:0007669"/>
    <property type="project" value="UniProtKB-EC"/>
</dbReference>
<dbReference type="InterPro" id="IPR032098">
    <property type="entry name" value="Acyltransf_C"/>
</dbReference>